<dbReference type="CDD" id="cd00318">
    <property type="entry name" value="Phosphoglycerate_kinase"/>
    <property type="match status" value="1"/>
</dbReference>
<reference evidence="16 17" key="1">
    <citation type="journal article" date="2012" name="Stand. Genomic Sci.">
        <title>Genome sequence of the orange-pigmented seawater bacterium Owenweeksia hongkongensis type strain (UST20020801(T)).</title>
        <authorList>
            <person name="Riedel T."/>
            <person name="Held B."/>
            <person name="Nolan M."/>
            <person name="Lucas S."/>
            <person name="Lapidus A."/>
            <person name="Tice H."/>
            <person name="Del Rio T.G."/>
            <person name="Cheng J.F."/>
            <person name="Han C."/>
            <person name="Tapia R."/>
            <person name="Goodwin L.A."/>
            <person name="Pitluck S."/>
            <person name="Liolios K."/>
            <person name="Mavromatis K."/>
            <person name="Pagani I."/>
            <person name="Ivanova N."/>
            <person name="Mikhailova N."/>
            <person name="Pati A."/>
            <person name="Chen A."/>
            <person name="Palaniappan K."/>
            <person name="Rohde M."/>
            <person name="Tindall B.J."/>
            <person name="Detter J.C."/>
            <person name="Goker M."/>
            <person name="Woyke T."/>
            <person name="Bristow J."/>
            <person name="Eisen J.A."/>
            <person name="Markowitz V."/>
            <person name="Hugenholtz P."/>
            <person name="Klenk H.P."/>
            <person name="Kyrpides N.C."/>
        </authorList>
    </citation>
    <scope>NUCLEOTIDE SEQUENCE</scope>
    <source>
        <strain evidence="17">DSM 17368 / JCM 12287 / NRRL B-23963</strain>
    </source>
</reference>
<keyword evidence="7 12" id="KW-0808">Transferase</keyword>
<dbReference type="PANTHER" id="PTHR11406">
    <property type="entry name" value="PHOSPHOGLYCERATE KINASE"/>
    <property type="match status" value="1"/>
</dbReference>
<dbReference type="InterPro" id="IPR015824">
    <property type="entry name" value="Phosphoglycerate_kinase_N"/>
</dbReference>
<dbReference type="GO" id="GO:0005829">
    <property type="term" value="C:cytosol"/>
    <property type="evidence" value="ECO:0007669"/>
    <property type="project" value="TreeGrafter"/>
</dbReference>
<evidence type="ECO:0000256" key="4">
    <source>
        <dbReference type="ARBA" id="ARBA00011245"/>
    </source>
</evidence>
<dbReference type="PROSITE" id="PS00111">
    <property type="entry name" value="PGLYCERATE_KINASE"/>
    <property type="match status" value="1"/>
</dbReference>
<dbReference type="InterPro" id="IPR036043">
    <property type="entry name" value="Phosphoglycerate_kinase_sf"/>
</dbReference>
<dbReference type="InterPro" id="IPR015911">
    <property type="entry name" value="Phosphoglycerate_kinase_CS"/>
</dbReference>
<comment type="catalytic activity">
    <reaction evidence="1 12 15">
        <text>(2R)-3-phosphoglycerate + ATP = (2R)-3-phospho-glyceroyl phosphate + ADP</text>
        <dbReference type="Rhea" id="RHEA:14801"/>
        <dbReference type="ChEBI" id="CHEBI:30616"/>
        <dbReference type="ChEBI" id="CHEBI:57604"/>
        <dbReference type="ChEBI" id="CHEBI:58272"/>
        <dbReference type="ChEBI" id="CHEBI:456216"/>
        <dbReference type="EC" id="2.7.2.3"/>
    </reaction>
</comment>
<dbReference type="SUPFAM" id="SSF53748">
    <property type="entry name" value="Phosphoglycerate kinase"/>
    <property type="match status" value="1"/>
</dbReference>
<dbReference type="HAMAP" id="MF_00145">
    <property type="entry name" value="Phosphoglyc_kinase"/>
    <property type="match status" value="1"/>
</dbReference>
<feature type="binding site" evidence="12 14">
    <location>
        <position position="293"/>
    </location>
    <ligand>
        <name>ATP</name>
        <dbReference type="ChEBI" id="CHEBI:30616"/>
    </ligand>
</feature>
<evidence type="ECO:0000256" key="8">
    <source>
        <dbReference type="ARBA" id="ARBA00022741"/>
    </source>
</evidence>
<dbReference type="FunFam" id="3.40.50.1260:FF:000006">
    <property type="entry name" value="Phosphoglycerate kinase"/>
    <property type="match status" value="1"/>
</dbReference>
<feature type="binding site" evidence="12 14">
    <location>
        <position position="202"/>
    </location>
    <ligand>
        <name>ATP</name>
        <dbReference type="ChEBI" id="CHEBI:30616"/>
    </ligand>
</feature>
<dbReference type="EC" id="2.7.2.3" evidence="5 12"/>
<dbReference type="OrthoDB" id="9808460at2"/>
<comment type="subunit">
    <text evidence="4 12">Monomer.</text>
</comment>
<feature type="binding site" evidence="12">
    <location>
        <position position="35"/>
    </location>
    <ligand>
        <name>substrate</name>
    </ligand>
</feature>
<dbReference type="Proteomes" id="UP000005631">
    <property type="component" value="Chromosome"/>
</dbReference>
<dbReference type="HOGENOM" id="CLU_025427_0_2_10"/>
<proteinExistence type="inferred from homology"/>
<keyword evidence="17" id="KW-1185">Reference proteome</keyword>
<feature type="binding site" evidence="12">
    <location>
        <position position="150"/>
    </location>
    <ligand>
        <name>substrate</name>
    </ligand>
</feature>
<name>G8R697_OWEHD</name>
<feature type="binding site" evidence="12 13">
    <location>
        <begin position="19"/>
        <end position="21"/>
    </location>
    <ligand>
        <name>substrate</name>
    </ligand>
</feature>
<evidence type="ECO:0000256" key="9">
    <source>
        <dbReference type="ARBA" id="ARBA00022777"/>
    </source>
</evidence>
<dbReference type="PIRSF" id="PIRSF000724">
    <property type="entry name" value="Pgk"/>
    <property type="match status" value="1"/>
</dbReference>
<sequence length="396" mass="42413">MTTVEDIQYNNGRVLIRVDFNVPLNDDLKVTDDNRIRATIPTIKAVLKNGGRPILMSHLGRPKGAYDDKFSLSNIVYKLEELLGAKVNFALDCVGDEAVEASNNLKSGEVLLLENLRFHEGETSGDKGFAQELAKNGDYYVNDAFGTAHRAHASTAVIAEFFKGKKAFGLVMAAEIENVTKVLNSTEKPVTAIVGGAKVSSKIAILENLVSKLDNLIIGGGMAYTFLKAQGGKVGSSLVEDDFLETAREILKTAEAKGVKVYLPVDSVNADKFDNNAAKETTPADEVKDGWMGLDVGPETVTMLDEVLVNSKVILWNGPMGVFEFSNFEFGTREVAKSIVKATEAGAFSIVGGGDSVAAVKQFGMADQVSYVSTGGGAMLEYLEGKELPGIKAILN</sequence>
<comment type="pathway">
    <text evidence="2 12">Carbohydrate degradation; glycolysis; pyruvate from D-glyceraldehyde 3-phosphate: step 2/5.</text>
</comment>
<feature type="binding site" evidence="12 14">
    <location>
        <begin position="353"/>
        <end position="356"/>
    </location>
    <ligand>
        <name>ATP</name>
        <dbReference type="ChEBI" id="CHEBI:30616"/>
    </ligand>
</feature>
<feature type="binding site" evidence="13">
    <location>
        <position position="35"/>
    </location>
    <ligand>
        <name>(2R)-3-phosphoglycerate</name>
        <dbReference type="ChEBI" id="CHEBI:58272"/>
    </ligand>
</feature>
<feature type="binding site" evidence="13">
    <location>
        <position position="117"/>
    </location>
    <ligand>
        <name>(2R)-3-phosphoglycerate</name>
        <dbReference type="ChEBI" id="CHEBI:58272"/>
    </ligand>
</feature>
<gene>
    <name evidence="12" type="primary">pgk</name>
    <name evidence="16" type="ordered locus">Oweho_2346</name>
</gene>
<keyword evidence="10 12" id="KW-0067">ATP-binding</keyword>
<dbReference type="AlphaFoldDB" id="G8R697"/>
<evidence type="ECO:0000256" key="14">
    <source>
        <dbReference type="PIRSR" id="PIRSR000724-2"/>
    </source>
</evidence>
<dbReference type="PATRIC" id="fig|926562.3.peg.2361"/>
<evidence type="ECO:0000256" key="12">
    <source>
        <dbReference type="HAMAP-Rule" id="MF_00145"/>
    </source>
</evidence>
<evidence type="ECO:0000256" key="13">
    <source>
        <dbReference type="PIRSR" id="PIRSR000724-1"/>
    </source>
</evidence>
<dbReference type="UniPathway" id="UPA00109">
    <property type="reaction ID" value="UER00185"/>
</dbReference>
<keyword evidence="8 12" id="KW-0547">Nucleotide-binding</keyword>
<comment type="subcellular location">
    <subcellularLocation>
        <location evidence="12">Cytoplasm</location>
    </subcellularLocation>
</comment>
<dbReference type="GO" id="GO:0004618">
    <property type="term" value="F:phosphoglycerate kinase activity"/>
    <property type="evidence" value="ECO:0007669"/>
    <property type="project" value="UniProtKB-UniRule"/>
</dbReference>
<accession>G8R697</accession>
<feature type="binding site" evidence="13">
    <location>
        <position position="150"/>
    </location>
    <ligand>
        <name>(2R)-3-phosphoglycerate</name>
        <dbReference type="ChEBI" id="CHEBI:58272"/>
    </ligand>
</feature>
<dbReference type="RefSeq" id="WP_014202666.1">
    <property type="nucleotide sequence ID" value="NC_016599.1"/>
</dbReference>
<dbReference type="KEGG" id="oho:Oweho_2346"/>
<dbReference type="Pfam" id="PF00162">
    <property type="entry name" value="PGK"/>
    <property type="match status" value="1"/>
</dbReference>
<dbReference type="GO" id="GO:0006096">
    <property type="term" value="P:glycolytic process"/>
    <property type="evidence" value="ECO:0007669"/>
    <property type="project" value="UniProtKB-UniRule"/>
</dbReference>
<dbReference type="InterPro" id="IPR001576">
    <property type="entry name" value="Phosphoglycerate_kinase"/>
</dbReference>
<dbReference type="EMBL" id="CP003156">
    <property type="protein sequence ID" value="AEV33317.1"/>
    <property type="molecule type" value="Genomic_DNA"/>
</dbReference>
<evidence type="ECO:0000256" key="10">
    <source>
        <dbReference type="ARBA" id="ARBA00022840"/>
    </source>
</evidence>
<evidence type="ECO:0000256" key="1">
    <source>
        <dbReference type="ARBA" id="ARBA00000642"/>
    </source>
</evidence>
<dbReference type="eggNOG" id="COG0126">
    <property type="taxonomic scope" value="Bacteria"/>
</dbReference>
<protein>
    <recommendedName>
        <fullName evidence="6 12">Phosphoglycerate kinase</fullName>
        <ecNumber evidence="5 12">2.7.2.3</ecNumber>
    </recommendedName>
</protein>
<evidence type="ECO:0000256" key="5">
    <source>
        <dbReference type="ARBA" id="ARBA00013061"/>
    </source>
</evidence>
<evidence type="ECO:0000313" key="17">
    <source>
        <dbReference type="Proteomes" id="UP000005631"/>
    </source>
</evidence>
<feature type="binding site" evidence="12 14">
    <location>
        <position position="324"/>
    </location>
    <ligand>
        <name>ATP</name>
        <dbReference type="ChEBI" id="CHEBI:30616"/>
    </ligand>
</feature>
<evidence type="ECO:0000256" key="15">
    <source>
        <dbReference type="RuleBase" id="RU000532"/>
    </source>
</evidence>
<organism evidence="16 17">
    <name type="scientific">Owenweeksia hongkongensis (strain DSM 17368 / CIP 108786 / JCM 12287 / NRRL B-23963 / UST20020801)</name>
    <dbReference type="NCBI Taxonomy" id="926562"/>
    <lineage>
        <taxon>Bacteria</taxon>
        <taxon>Pseudomonadati</taxon>
        <taxon>Bacteroidota</taxon>
        <taxon>Flavobacteriia</taxon>
        <taxon>Flavobacteriales</taxon>
        <taxon>Owenweeksiaceae</taxon>
        <taxon>Owenweeksia</taxon>
    </lineage>
</organism>
<evidence type="ECO:0000256" key="7">
    <source>
        <dbReference type="ARBA" id="ARBA00022679"/>
    </source>
</evidence>
<feature type="binding site" evidence="12 13">
    <location>
        <begin position="58"/>
        <end position="61"/>
    </location>
    <ligand>
        <name>substrate</name>
    </ligand>
</feature>
<evidence type="ECO:0000256" key="2">
    <source>
        <dbReference type="ARBA" id="ARBA00004838"/>
    </source>
</evidence>
<dbReference type="FunFam" id="3.40.50.1260:FF:000003">
    <property type="entry name" value="Phosphoglycerate kinase"/>
    <property type="match status" value="1"/>
</dbReference>
<evidence type="ECO:0000256" key="3">
    <source>
        <dbReference type="ARBA" id="ARBA00008982"/>
    </source>
</evidence>
<dbReference type="PRINTS" id="PR00477">
    <property type="entry name" value="PHGLYCKINASE"/>
</dbReference>
<dbReference type="STRING" id="926562.Oweho_2346"/>
<comment type="similarity">
    <text evidence="3 12 15">Belongs to the phosphoglycerate kinase family.</text>
</comment>
<dbReference type="Gene3D" id="3.40.50.1260">
    <property type="entry name" value="Phosphoglycerate kinase, N-terminal domain"/>
    <property type="match status" value="2"/>
</dbReference>
<dbReference type="GO" id="GO:0006094">
    <property type="term" value="P:gluconeogenesis"/>
    <property type="evidence" value="ECO:0007669"/>
    <property type="project" value="TreeGrafter"/>
</dbReference>
<dbReference type="GO" id="GO:0005524">
    <property type="term" value="F:ATP binding"/>
    <property type="evidence" value="ECO:0007669"/>
    <property type="project" value="UniProtKB-KW"/>
</dbReference>
<feature type="binding site" evidence="12">
    <location>
        <position position="117"/>
    </location>
    <ligand>
        <name>substrate</name>
    </ligand>
</feature>
<dbReference type="GO" id="GO:0043531">
    <property type="term" value="F:ADP binding"/>
    <property type="evidence" value="ECO:0007669"/>
    <property type="project" value="TreeGrafter"/>
</dbReference>
<evidence type="ECO:0000256" key="6">
    <source>
        <dbReference type="ARBA" id="ARBA00016471"/>
    </source>
</evidence>
<dbReference type="PANTHER" id="PTHR11406:SF23">
    <property type="entry name" value="PHOSPHOGLYCERATE KINASE 1, CHLOROPLASTIC-RELATED"/>
    <property type="match status" value="1"/>
</dbReference>
<keyword evidence="9 12" id="KW-0418">Kinase</keyword>
<evidence type="ECO:0000256" key="11">
    <source>
        <dbReference type="ARBA" id="ARBA00023152"/>
    </source>
</evidence>
<keyword evidence="12" id="KW-0963">Cytoplasm</keyword>
<evidence type="ECO:0000313" key="16">
    <source>
        <dbReference type="EMBL" id="AEV33317.1"/>
    </source>
</evidence>
<keyword evidence="11 12" id="KW-0324">Glycolysis</keyword>